<name>A0ABV9QCC9_9BACL</name>
<evidence type="ECO:0000313" key="2">
    <source>
        <dbReference type="EMBL" id="MFC4770307.1"/>
    </source>
</evidence>
<keyword evidence="1" id="KW-1133">Transmembrane helix</keyword>
<organism evidence="2 3">
    <name type="scientific">Effusibacillus consociatus</name>
    <dbReference type="NCBI Taxonomy" id="1117041"/>
    <lineage>
        <taxon>Bacteria</taxon>
        <taxon>Bacillati</taxon>
        <taxon>Bacillota</taxon>
        <taxon>Bacilli</taxon>
        <taxon>Bacillales</taxon>
        <taxon>Alicyclobacillaceae</taxon>
        <taxon>Effusibacillus</taxon>
    </lineage>
</organism>
<reference evidence="3" key="1">
    <citation type="journal article" date="2019" name="Int. J. Syst. Evol. Microbiol.">
        <title>The Global Catalogue of Microorganisms (GCM) 10K type strain sequencing project: providing services to taxonomists for standard genome sequencing and annotation.</title>
        <authorList>
            <consortium name="The Broad Institute Genomics Platform"/>
            <consortium name="The Broad Institute Genome Sequencing Center for Infectious Disease"/>
            <person name="Wu L."/>
            <person name="Ma J."/>
        </authorList>
    </citation>
    <scope>NUCLEOTIDE SEQUENCE [LARGE SCALE GENOMIC DNA]</scope>
    <source>
        <strain evidence="3">WYCCWR 12678</strain>
    </source>
</reference>
<proteinExistence type="predicted"/>
<dbReference type="RefSeq" id="WP_380029792.1">
    <property type="nucleotide sequence ID" value="NZ_JBHSHC010000158.1"/>
</dbReference>
<gene>
    <name evidence="2" type="ORF">ACFO8Q_23805</name>
</gene>
<feature type="transmembrane region" description="Helical" evidence="1">
    <location>
        <begin position="27"/>
        <end position="43"/>
    </location>
</feature>
<keyword evidence="3" id="KW-1185">Reference proteome</keyword>
<keyword evidence="1" id="KW-0812">Transmembrane</keyword>
<sequence>MKMARIGLLIYIVIVLGLAFTGKLQGALWSIAIAIFLIGTGYLDMRDERIQMNKIARTFSRVSLLLGVVILVLGLIELFR</sequence>
<evidence type="ECO:0008006" key="4">
    <source>
        <dbReference type="Google" id="ProtNLM"/>
    </source>
</evidence>
<dbReference type="EMBL" id="JBHSHC010000158">
    <property type="protein sequence ID" value="MFC4770307.1"/>
    <property type="molecule type" value="Genomic_DNA"/>
</dbReference>
<protein>
    <recommendedName>
        <fullName evidence="4">DUF3953 domain-containing protein</fullName>
    </recommendedName>
</protein>
<keyword evidence="1" id="KW-0472">Membrane</keyword>
<accession>A0ABV9QCC9</accession>
<feature type="transmembrane region" description="Helical" evidence="1">
    <location>
        <begin position="55"/>
        <end position="76"/>
    </location>
</feature>
<evidence type="ECO:0000313" key="3">
    <source>
        <dbReference type="Proteomes" id="UP001596002"/>
    </source>
</evidence>
<evidence type="ECO:0000256" key="1">
    <source>
        <dbReference type="SAM" id="Phobius"/>
    </source>
</evidence>
<comment type="caution">
    <text evidence="2">The sequence shown here is derived from an EMBL/GenBank/DDBJ whole genome shotgun (WGS) entry which is preliminary data.</text>
</comment>
<dbReference type="Proteomes" id="UP001596002">
    <property type="component" value="Unassembled WGS sequence"/>
</dbReference>